<gene>
    <name evidence="1" type="ORF">BJP34_35595</name>
</gene>
<evidence type="ECO:0000313" key="1">
    <source>
        <dbReference type="EMBL" id="AOX04709.1"/>
    </source>
</evidence>
<accession>A0A1D8U471</accession>
<dbReference type="Proteomes" id="UP000177870">
    <property type="component" value="Plasmid unnamed"/>
</dbReference>
<proteinExistence type="predicted"/>
<geneLocation type="plasmid" evidence="1 2">
    <name>unnamed</name>
</geneLocation>
<dbReference type="AlphaFoldDB" id="A0A1D8U471"/>
<dbReference type="KEGG" id="mpro:BJP34_35595"/>
<sequence>MSVITIAEAIEDLATGQGVTEEQARETVLAVCKQYNIDPSDDKIDYNLVLKADKGLTAVNKGINKAIAASNSTQDKGGSLTHQEVKDEAMTFVQEELHLAGVDNFPLKVMVNRIDNAIMDGIQLADATDAARREAFVRRTNQNNVTFYNELMEVEQQSREEGAEVADAITEKGLEFHIEGVESNVDRHNVTLKQRRVNQKCRKLSKTTLTQQVQADRRNRNAIAEATAYLDDLEAEIV</sequence>
<name>A0A1D8U471_9CYAN</name>
<dbReference type="EMBL" id="CP017600">
    <property type="protein sequence ID" value="AOX04709.1"/>
    <property type="molecule type" value="Genomic_DNA"/>
</dbReference>
<reference evidence="2" key="1">
    <citation type="submission" date="2016-10" db="EMBL/GenBank/DDBJ databases">
        <title>Comparative genomics uncovers the prolific and rare metabolic potential of the cyanobacterial genus Moorea.</title>
        <authorList>
            <person name="Leao T."/>
            <person name="Castelao G."/>
            <person name="Korobeynikov A."/>
            <person name="Monroe E.A."/>
            <person name="Podell S."/>
            <person name="Glukhov E."/>
            <person name="Allen E."/>
            <person name="Gerwick W.H."/>
            <person name="Gerwick L."/>
        </authorList>
    </citation>
    <scope>NUCLEOTIDE SEQUENCE [LARGE SCALE GENOMIC DNA]</scope>
    <source>
        <strain evidence="2">PAL-8-15-08-1</strain>
        <plasmid evidence="2">unnamed</plasmid>
    </source>
</reference>
<organism evidence="1 2">
    <name type="scientific">Moorena producens PAL-8-15-08-1</name>
    <dbReference type="NCBI Taxonomy" id="1458985"/>
    <lineage>
        <taxon>Bacteria</taxon>
        <taxon>Bacillati</taxon>
        <taxon>Cyanobacteriota</taxon>
        <taxon>Cyanophyceae</taxon>
        <taxon>Coleofasciculales</taxon>
        <taxon>Coleofasciculaceae</taxon>
        <taxon>Moorena</taxon>
    </lineage>
</organism>
<dbReference type="RefSeq" id="WP_070397055.1">
    <property type="nucleotide sequence ID" value="NZ_CP017600.1"/>
</dbReference>
<protein>
    <submittedName>
        <fullName evidence="1">Uncharacterized protein</fullName>
    </submittedName>
</protein>
<keyword evidence="1" id="KW-0614">Plasmid</keyword>
<evidence type="ECO:0000313" key="2">
    <source>
        <dbReference type="Proteomes" id="UP000177870"/>
    </source>
</evidence>